<dbReference type="AlphaFoldDB" id="A0A1H2U9W7"/>
<dbReference type="SUPFAM" id="SSF46894">
    <property type="entry name" value="C-terminal effector domain of the bipartite response regulators"/>
    <property type="match status" value="1"/>
</dbReference>
<dbReference type="PROSITE" id="PS00622">
    <property type="entry name" value="HTH_LUXR_1"/>
    <property type="match status" value="1"/>
</dbReference>
<organism evidence="8 9">
    <name type="scientific">Thiocapsa roseopersicina</name>
    <dbReference type="NCBI Taxonomy" id="1058"/>
    <lineage>
        <taxon>Bacteria</taxon>
        <taxon>Pseudomonadati</taxon>
        <taxon>Pseudomonadota</taxon>
        <taxon>Gammaproteobacteria</taxon>
        <taxon>Chromatiales</taxon>
        <taxon>Chromatiaceae</taxon>
        <taxon>Thiocapsa</taxon>
    </lineage>
</organism>
<dbReference type="GO" id="GO:0000160">
    <property type="term" value="P:phosphorelay signal transduction system"/>
    <property type="evidence" value="ECO:0007669"/>
    <property type="project" value="InterPro"/>
</dbReference>
<dbReference type="CDD" id="cd06170">
    <property type="entry name" value="LuxR_C_like"/>
    <property type="match status" value="1"/>
</dbReference>
<keyword evidence="2" id="KW-0805">Transcription regulation</keyword>
<dbReference type="Proteomes" id="UP000198816">
    <property type="component" value="Unassembled WGS sequence"/>
</dbReference>
<dbReference type="PANTHER" id="PTHR43214:SF41">
    <property type="entry name" value="NITRATE_NITRITE RESPONSE REGULATOR PROTEIN NARP"/>
    <property type="match status" value="1"/>
</dbReference>
<dbReference type="InterPro" id="IPR011006">
    <property type="entry name" value="CheY-like_superfamily"/>
</dbReference>
<protein>
    <submittedName>
        <fullName evidence="8">Two component transcriptional regulator, LuxR family</fullName>
    </submittedName>
</protein>
<dbReference type="InterPro" id="IPR001789">
    <property type="entry name" value="Sig_transdc_resp-reg_receiver"/>
</dbReference>
<dbReference type="RefSeq" id="WP_175534531.1">
    <property type="nucleotide sequence ID" value="NZ_FNNZ01000005.1"/>
</dbReference>
<dbReference type="EMBL" id="FNNZ01000005">
    <property type="protein sequence ID" value="SDW52955.1"/>
    <property type="molecule type" value="Genomic_DNA"/>
</dbReference>
<dbReference type="PRINTS" id="PR00038">
    <property type="entry name" value="HTHLUXR"/>
</dbReference>
<reference evidence="9" key="1">
    <citation type="submission" date="2016-10" db="EMBL/GenBank/DDBJ databases">
        <authorList>
            <person name="Varghese N."/>
            <person name="Submissions S."/>
        </authorList>
    </citation>
    <scope>NUCLEOTIDE SEQUENCE [LARGE SCALE GENOMIC DNA]</scope>
    <source>
        <strain evidence="9">DSM 217</strain>
    </source>
</reference>
<dbReference type="SMART" id="SM00448">
    <property type="entry name" value="REC"/>
    <property type="match status" value="1"/>
</dbReference>
<feature type="modified residue" description="4-aspartylphosphate" evidence="5">
    <location>
        <position position="64"/>
    </location>
</feature>
<evidence type="ECO:0000259" key="6">
    <source>
        <dbReference type="PROSITE" id="PS50043"/>
    </source>
</evidence>
<accession>A0A1H2U9W7</accession>
<dbReference type="Gene3D" id="3.40.50.2300">
    <property type="match status" value="1"/>
</dbReference>
<dbReference type="STRING" id="1058.SAMN05421783_10530"/>
<evidence type="ECO:0000256" key="5">
    <source>
        <dbReference type="PROSITE-ProRule" id="PRU00169"/>
    </source>
</evidence>
<evidence type="ECO:0000256" key="1">
    <source>
        <dbReference type="ARBA" id="ARBA00022553"/>
    </source>
</evidence>
<dbReference type="SMART" id="SM00421">
    <property type="entry name" value="HTH_LUXR"/>
    <property type="match status" value="1"/>
</dbReference>
<dbReference type="GO" id="GO:0006355">
    <property type="term" value="P:regulation of DNA-templated transcription"/>
    <property type="evidence" value="ECO:0007669"/>
    <property type="project" value="InterPro"/>
</dbReference>
<keyword evidence="4" id="KW-0804">Transcription</keyword>
<evidence type="ECO:0000313" key="9">
    <source>
        <dbReference type="Proteomes" id="UP000198816"/>
    </source>
</evidence>
<feature type="domain" description="HTH luxR-type" evidence="6">
    <location>
        <begin position="151"/>
        <end position="216"/>
    </location>
</feature>
<evidence type="ECO:0000256" key="3">
    <source>
        <dbReference type="ARBA" id="ARBA00023125"/>
    </source>
</evidence>
<feature type="domain" description="Response regulatory" evidence="7">
    <location>
        <begin position="13"/>
        <end position="129"/>
    </location>
</feature>
<proteinExistence type="predicted"/>
<keyword evidence="1 5" id="KW-0597">Phosphoprotein</keyword>
<dbReference type="InterPro" id="IPR039420">
    <property type="entry name" value="WalR-like"/>
</dbReference>
<evidence type="ECO:0000256" key="2">
    <source>
        <dbReference type="ARBA" id="ARBA00023015"/>
    </source>
</evidence>
<evidence type="ECO:0000256" key="4">
    <source>
        <dbReference type="ARBA" id="ARBA00023163"/>
    </source>
</evidence>
<dbReference type="CDD" id="cd17535">
    <property type="entry name" value="REC_NarL-like"/>
    <property type="match status" value="1"/>
</dbReference>
<sequence>MPHAIIIPAMPATILLCDDHTLVREGLAALLRQRTDWTVVAEAADGREAVELAARLQPDVAVLDVAMPRMSGTEAAAAIREAAPATRIVALSMFGDAMYRRGMFEAGALAYVLKNKAAADLLAAIDAALRGETYLSPALADPAARSDPTATDPEEIELTGRERDVLRLLAEGRRTKDIATDMGISPKTVETYRSRISHKLRIESLAGLVKYAIRAGIVRG</sequence>
<gene>
    <name evidence="8" type="ORF">SAMN05421783_10530</name>
</gene>
<dbReference type="Pfam" id="PF00072">
    <property type="entry name" value="Response_reg"/>
    <property type="match status" value="1"/>
</dbReference>
<evidence type="ECO:0000259" key="7">
    <source>
        <dbReference type="PROSITE" id="PS50110"/>
    </source>
</evidence>
<dbReference type="InterPro" id="IPR058245">
    <property type="entry name" value="NreC/VraR/RcsB-like_REC"/>
</dbReference>
<dbReference type="SUPFAM" id="SSF52172">
    <property type="entry name" value="CheY-like"/>
    <property type="match status" value="1"/>
</dbReference>
<evidence type="ECO:0000313" key="8">
    <source>
        <dbReference type="EMBL" id="SDW52955.1"/>
    </source>
</evidence>
<dbReference type="Pfam" id="PF00196">
    <property type="entry name" value="GerE"/>
    <property type="match status" value="1"/>
</dbReference>
<dbReference type="PANTHER" id="PTHR43214">
    <property type="entry name" value="TWO-COMPONENT RESPONSE REGULATOR"/>
    <property type="match status" value="1"/>
</dbReference>
<keyword evidence="3" id="KW-0238">DNA-binding</keyword>
<dbReference type="GO" id="GO:0003677">
    <property type="term" value="F:DNA binding"/>
    <property type="evidence" value="ECO:0007669"/>
    <property type="project" value="UniProtKB-KW"/>
</dbReference>
<dbReference type="InterPro" id="IPR016032">
    <property type="entry name" value="Sig_transdc_resp-reg_C-effctor"/>
</dbReference>
<name>A0A1H2U9W7_THIRO</name>
<dbReference type="PROSITE" id="PS50043">
    <property type="entry name" value="HTH_LUXR_2"/>
    <property type="match status" value="1"/>
</dbReference>
<keyword evidence="9" id="KW-1185">Reference proteome</keyword>
<dbReference type="InterPro" id="IPR000792">
    <property type="entry name" value="Tscrpt_reg_LuxR_C"/>
</dbReference>
<dbReference type="PROSITE" id="PS50110">
    <property type="entry name" value="RESPONSE_REGULATORY"/>
    <property type="match status" value="1"/>
</dbReference>